<dbReference type="EMBL" id="CAFBPW010000289">
    <property type="protein sequence ID" value="CAB5040537.1"/>
    <property type="molecule type" value="Genomic_DNA"/>
</dbReference>
<evidence type="ECO:0000313" key="1">
    <source>
        <dbReference type="EMBL" id="CAB5040537.1"/>
    </source>
</evidence>
<sequence>MLSSRSISMATQPMPPSDIAIFRFGNSTAHPAQSHSTQAVSDNCPNRVAVSGIATSHQPSGRSPSPEEPTCRLITVSVSAQARRIGSQYRSNIDGRPKRCGRSGSVTVRNPRAALRRISAAPNSGSVRKVMPSGMVRSGYGCHHSSCIQSFHARVTARPSAGSEHCEYTRPQKPVIIEGKLSEAHTPLMSISRTRSWISQQPRRIWSNRKGSTLTVSRRRPATAFMPTWLYVSPSNFQT</sequence>
<organism evidence="1">
    <name type="scientific">freshwater metagenome</name>
    <dbReference type="NCBI Taxonomy" id="449393"/>
    <lineage>
        <taxon>unclassified sequences</taxon>
        <taxon>metagenomes</taxon>
        <taxon>ecological metagenomes</taxon>
    </lineage>
</organism>
<accession>A0A6J7SHB0</accession>
<gene>
    <name evidence="1" type="ORF">UFOPK4173_01836</name>
</gene>
<dbReference type="AlphaFoldDB" id="A0A6J7SHB0"/>
<name>A0A6J7SHB0_9ZZZZ</name>
<proteinExistence type="predicted"/>
<protein>
    <submittedName>
        <fullName evidence="1">Unannotated protein</fullName>
    </submittedName>
</protein>
<reference evidence="1" key="1">
    <citation type="submission" date="2020-05" db="EMBL/GenBank/DDBJ databases">
        <authorList>
            <person name="Chiriac C."/>
            <person name="Salcher M."/>
            <person name="Ghai R."/>
            <person name="Kavagutti S V."/>
        </authorList>
    </citation>
    <scope>NUCLEOTIDE SEQUENCE</scope>
</reference>